<name>A0A4U6X246_9PEZI</name>
<dbReference type="EMBL" id="PJEX01000655">
    <property type="protein sequence ID" value="TKW48963.1"/>
    <property type="molecule type" value="Genomic_DNA"/>
</dbReference>
<dbReference type="AlphaFoldDB" id="A0A4U6X246"/>
<comment type="caution">
    <text evidence="1">The sequence shown here is derived from an EMBL/GenBank/DDBJ whole genome shotgun (WGS) entry which is preliminary data.</text>
</comment>
<proteinExistence type="predicted"/>
<sequence length="61" mass="6524">MGTRLIDQGLWTFAGPGVLNQDIVSKTWPDLDLKGLNLGLNLGLDGARPSGLLILILTFFG</sequence>
<evidence type="ECO:0000313" key="2">
    <source>
        <dbReference type="Proteomes" id="UP000310108"/>
    </source>
</evidence>
<reference evidence="1 2" key="1">
    <citation type="journal article" date="2019" name="PLoS ONE">
        <title>Comparative genome analysis indicates high evolutionary potential of pathogenicity genes in Colletotrichum tanaceti.</title>
        <authorList>
            <person name="Lelwala R.V."/>
            <person name="Korhonen P.K."/>
            <person name="Young N.D."/>
            <person name="Scott J.B."/>
            <person name="Ades P.A."/>
            <person name="Gasser R.B."/>
            <person name="Taylor P.W.J."/>
        </authorList>
    </citation>
    <scope>NUCLEOTIDE SEQUENCE [LARGE SCALE GENOMIC DNA]</scope>
    <source>
        <strain evidence="1">BRIP57314</strain>
    </source>
</reference>
<organism evidence="1 2">
    <name type="scientific">Colletotrichum tanaceti</name>
    <dbReference type="NCBI Taxonomy" id="1306861"/>
    <lineage>
        <taxon>Eukaryota</taxon>
        <taxon>Fungi</taxon>
        <taxon>Dikarya</taxon>
        <taxon>Ascomycota</taxon>
        <taxon>Pezizomycotina</taxon>
        <taxon>Sordariomycetes</taxon>
        <taxon>Hypocreomycetidae</taxon>
        <taxon>Glomerellales</taxon>
        <taxon>Glomerellaceae</taxon>
        <taxon>Colletotrichum</taxon>
        <taxon>Colletotrichum destructivum species complex</taxon>
    </lineage>
</organism>
<protein>
    <submittedName>
        <fullName evidence="1">Uncharacterized protein</fullName>
    </submittedName>
</protein>
<dbReference type="Proteomes" id="UP000310108">
    <property type="component" value="Unassembled WGS sequence"/>
</dbReference>
<accession>A0A4U6X246</accession>
<keyword evidence="2" id="KW-1185">Reference proteome</keyword>
<gene>
    <name evidence="1" type="ORF">CTA1_3994</name>
</gene>
<evidence type="ECO:0000313" key="1">
    <source>
        <dbReference type="EMBL" id="TKW48963.1"/>
    </source>
</evidence>